<feature type="transmembrane region" description="Helical" evidence="1">
    <location>
        <begin position="55"/>
        <end position="84"/>
    </location>
</feature>
<feature type="transmembrane region" description="Helical" evidence="1">
    <location>
        <begin position="24"/>
        <end position="43"/>
    </location>
</feature>
<evidence type="ECO:0008006" key="4">
    <source>
        <dbReference type="Google" id="ProtNLM"/>
    </source>
</evidence>
<gene>
    <name evidence="2" type="ORF">FOY43_01925</name>
</gene>
<proteinExistence type="predicted"/>
<name>A0A5B8JAS8_9MOLU</name>
<reference evidence="3" key="1">
    <citation type="submission" date="2019-07" db="EMBL/GenBank/DDBJ databases">
        <title>Complete genome sequences of three Mycoplasma sp. 1220 strains.</title>
        <authorList>
            <person name="Grozner D."/>
            <person name="Forro B."/>
            <person name="Kovacs A.B."/>
            <person name="Marton S."/>
            <person name="Banyai K."/>
            <person name="Kreizinger Z."/>
            <person name="Sulyok K.M."/>
            <person name="Gyuranecz M."/>
        </authorList>
    </citation>
    <scope>NUCLEOTIDE SEQUENCE [LARGE SCALE GENOMIC DNA]</scope>
    <source>
        <strain evidence="3">MYCAV93</strain>
    </source>
</reference>
<accession>A0A5B8JAS8</accession>
<feature type="transmembrane region" description="Helical" evidence="1">
    <location>
        <begin position="90"/>
        <end position="110"/>
    </location>
</feature>
<evidence type="ECO:0000313" key="3">
    <source>
        <dbReference type="Proteomes" id="UP000317512"/>
    </source>
</evidence>
<protein>
    <recommendedName>
        <fullName evidence="4">ECF transporter S component</fullName>
    </recommendedName>
</protein>
<dbReference type="RefSeq" id="WP_146308881.1">
    <property type="nucleotide sequence ID" value="NZ_CP041663.1"/>
</dbReference>
<feature type="transmembrane region" description="Helical" evidence="1">
    <location>
        <begin position="163"/>
        <end position="188"/>
    </location>
</feature>
<evidence type="ECO:0000313" key="2">
    <source>
        <dbReference type="EMBL" id="QDY88416.1"/>
    </source>
</evidence>
<feature type="transmembrane region" description="Helical" evidence="1">
    <location>
        <begin position="122"/>
        <end position="143"/>
    </location>
</feature>
<keyword evidence="1" id="KW-0812">Transmembrane</keyword>
<sequence>MNKKQTSKWRFLISTFFRFKIIDLNISAFLVALLIIITFLTKYTALKVINLNFEYLFYILLGFFVSLFPALVVALIGDTITLFISGNIGFWHPVYAVTPLLITAVSFLYFNVLRKLNHYKLLVPNIFITITNVSLIIICFWQINNTINADYLKIGRVFGITQISVGVIYALIGLMVIFQLICAITTIISIVKKNQKLAQFSIAFGIVSIVLVIFRWFYGPYAYFVFLQYINYSPNRNLSEFYPIWMAAFALKSLISIPIYTSILFPTLIPFEYLRNRYILQNKQNQY</sequence>
<feature type="transmembrane region" description="Helical" evidence="1">
    <location>
        <begin position="244"/>
        <end position="269"/>
    </location>
</feature>
<dbReference type="Proteomes" id="UP000317512">
    <property type="component" value="Chromosome"/>
</dbReference>
<dbReference type="OrthoDB" id="397703at2"/>
<keyword evidence="1" id="KW-1133">Transmembrane helix</keyword>
<feature type="transmembrane region" description="Helical" evidence="1">
    <location>
        <begin position="200"/>
        <end position="224"/>
    </location>
</feature>
<evidence type="ECO:0000256" key="1">
    <source>
        <dbReference type="SAM" id="Phobius"/>
    </source>
</evidence>
<dbReference type="EMBL" id="CP041663">
    <property type="protein sequence ID" value="QDY88416.1"/>
    <property type="molecule type" value="Genomic_DNA"/>
</dbReference>
<keyword evidence="1" id="KW-0472">Membrane</keyword>
<dbReference type="AlphaFoldDB" id="A0A5B8JAS8"/>
<organism evidence="2 3">
    <name type="scientific">Mycoplasma anserisalpingitidis</name>
    <dbReference type="NCBI Taxonomy" id="519450"/>
    <lineage>
        <taxon>Bacteria</taxon>
        <taxon>Bacillati</taxon>
        <taxon>Mycoplasmatota</taxon>
        <taxon>Mollicutes</taxon>
        <taxon>Mycoplasmataceae</taxon>
        <taxon>Mycoplasma</taxon>
    </lineage>
</organism>